<keyword evidence="5" id="KW-1185">Reference proteome</keyword>
<comment type="caution">
    <text evidence="4">The sequence shown here is derived from an EMBL/GenBank/DDBJ whole genome shotgun (WGS) entry which is preliminary data.</text>
</comment>
<evidence type="ECO:0000313" key="5">
    <source>
        <dbReference type="Proteomes" id="UP000661507"/>
    </source>
</evidence>
<evidence type="ECO:0000259" key="3">
    <source>
        <dbReference type="PROSITE" id="PS51186"/>
    </source>
</evidence>
<sequence length="190" mass="20673">MAPAIGTRNVLAQAVTLDRSTANADAEPLEARGEPVTIRAITRDDMPGLKAVIDATGLFPAEMLDEMTAGHFDGGSPSEIWLTVDEDGPVAVAYCASERMTHGTWNLLLIAVHPARQGQGVGAKLTRHIETTLAASGERVLLVETSGLPEFERTRAFYRRLGYAEEARIREFYRAGEDKIIFRKALIPPA</sequence>
<accession>A0A917KDG2</accession>
<dbReference type="InterPro" id="IPR016181">
    <property type="entry name" value="Acyl_CoA_acyltransferase"/>
</dbReference>
<dbReference type="PANTHER" id="PTHR43877">
    <property type="entry name" value="AMINOALKYLPHOSPHONATE N-ACETYLTRANSFERASE-RELATED-RELATED"/>
    <property type="match status" value="1"/>
</dbReference>
<dbReference type="PROSITE" id="PS51186">
    <property type="entry name" value="GNAT"/>
    <property type="match status" value="1"/>
</dbReference>
<reference evidence="4" key="1">
    <citation type="journal article" date="2014" name="Int. J. Syst. Evol. Microbiol.">
        <title>Complete genome sequence of Corynebacterium casei LMG S-19264T (=DSM 44701T), isolated from a smear-ripened cheese.</title>
        <authorList>
            <consortium name="US DOE Joint Genome Institute (JGI-PGF)"/>
            <person name="Walter F."/>
            <person name="Albersmeier A."/>
            <person name="Kalinowski J."/>
            <person name="Ruckert C."/>
        </authorList>
    </citation>
    <scope>NUCLEOTIDE SEQUENCE</scope>
    <source>
        <strain evidence="4">CGMCC 1.3617</strain>
    </source>
</reference>
<evidence type="ECO:0000256" key="2">
    <source>
        <dbReference type="ARBA" id="ARBA00023315"/>
    </source>
</evidence>
<organism evidence="4 5">
    <name type="scientific">Neoroseomonas lacus</name>
    <dbReference type="NCBI Taxonomy" id="287609"/>
    <lineage>
        <taxon>Bacteria</taxon>
        <taxon>Pseudomonadati</taxon>
        <taxon>Pseudomonadota</taxon>
        <taxon>Alphaproteobacteria</taxon>
        <taxon>Acetobacterales</taxon>
        <taxon>Acetobacteraceae</taxon>
        <taxon>Neoroseomonas</taxon>
    </lineage>
</organism>
<gene>
    <name evidence="4" type="ORF">GCM10011320_12300</name>
</gene>
<keyword evidence="1" id="KW-0808">Transferase</keyword>
<dbReference type="GO" id="GO:0016747">
    <property type="term" value="F:acyltransferase activity, transferring groups other than amino-acyl groups"/>
    <property type="evidence" value="ECO:0007669"/>
    <property type="project" value="InterPro"/>
</dbReference>
<evidence type="ECO:0000313" key="4">
    <source>
        <dbReference type="EMBL" id="GGJ06921.1"/>
    </source>
</evidence>
<dbReference type="AlphaFoldDB" id="A0A917KDG2"/>
<evidence type="ECO:0000256" key="1">
    <source>
        <dbReference type="ARBA" id="ARBA00022679"/>
    </source>
</evidence>
<proteinExistence type="predicted"/>
<dbReference type="Proteomes" id="UP000661507">
    <property type="component" value="Unassembled WGS sequence"/>
</dbReference>
<dbReference type="CDD" id="cd04301">
    <property type="entry name" value="NAT_SF"/>
    <property type="match status" value="1"/>
</dbReference>
<dbReference type="EMBL" id="BMKW01000002">
    <property type="protein sequence ID" value="GGJ06921.1"/>
    <property type="molecule type" value="Genomic_DNA"/>
</dbReference>
<keyword evidence="2" id="KW-0012">Acyltransferase</keyword>
<dbReference type="RefSeq" id="WP_229681166.1">
    <property type="nucleotide sequence ID" value="NZ_BMKW01000002.1"/>
</dbReference>
<dbReference type="InterPro" id="IPR000182">
    <property type="entry name" value="GNAT_dom"/>
</dbReference>
<dbReference type="SUPFAM" id="SSF55729">
    <property type="entry name" value="Acyl-CoA N-acyltransferases (Nat)"/>
    <property type="match status" value="1"/>
</dbReference>
<name>A0A917KDG2_9PROT</name>
<dbReference type="Gene3D" id="3.40.630.30">
    <property type="match status" value="1"/>
</dbReference>
<feature type="domain" description="N-acetyltransferase" evidence="3">
    <location>
        <begin position="36"/>
        <end position="187"/>
    </location>
</feature>
<protein>
    <submittedName>
        <fullName evidence="4">GNAT family N-acetyltransferase</fullName>
    </submittedName>
</protein>
<reference evidence="4" key="2">
    <citation type="submission" date="2020-09" db="EMBL/GenBank/DDBJ databases">
        <authorList>
            <person name="Sun Q."/>
            <person name="Zhou Y."/>
        </authorList>
    </citation>
    <scope>NUCLEOTIDE SEQUENCE</scope>
    <source>
        <strain evidence="4">CGMCC 1.3617</strain>
    </source>
</reference>
<dbReference type="Pfam" id="PF13508">
    <property type="entry name" value="Acetyltransf_7"/>
    <property type="match status" value="1"/>
</dbReference>
<dbReference type="InterPro" id="IPR050832">
    <property type="entry name" value="Bact_Acetyltransf"/>
</dbReference>